<dbReference type="RefSeq" id="WP_012103108.1">
    <property type="nucleotide sequence ID" value="NC_009706.1"/>
</dbReference>
<organism evidence="2 3">
    <name type="scientific">Clostridium kluyveri (strain ATCC 8527 / DSM 555 / NBRC 12016 / NCIMB 10680 / K1)</name>
    <dbReference type="NCBI Taxonomy" id="431943"/>
    <lineage>
        <taxon>Bacteria</taxon>
        <taxon>Bacillati</taxon>
        <taxon>Bacillota</taxon>
        <taxon>Clostridia</taxon>
        <taxon>Eubacteriales</taxon>
        <taxon>Clostridiaceae</taxon>
        <taxon>Clostridium</taxon>
    </lineage>
</organism>
<dbReference type="EMBL" id="CP000673">
    <property type="protein sequence ID" value="EDK34779.1"/>
    <property type="molecule type" value="Genomic_DNA"/>
</dbReference>
<protein>
    <recommendedName>
        <fullName evidence="4">Fis family transcriptional regulator</fullName>
    </recommendedName>
</protein>
<evidence type="ECO:0008006" key="4">
    <source>
        <dbReference type="Google" id="ProtNLM"/>
    </source>
</evidence>
<dbReference type="HOGENOM" id="CLU_2315375_0_0_9"/>
<sequence length="87" mass="9954">MGKDYNQKKKSTNMLIAAFMLFIFPIMLVFLGVFLGGYLGKLMEGSIRTYEIIGGIIALVLAVVFVKLFDKSTVVDKEQEKFYWEDM</sequence>
<reference evidence="2 3" key="1">
    <citation type="journal article" date="2008" name="Proc. Natl. Acad. Sci. U.S.A.">
        <title>The genome of Clostridium kluyveri, a strict anaerobe with unique metabolic features.</title>
        <authorList>
            <person name="Seedorf H."/>
            <person name="Fricke W.F."/>
            <person name="Veith B."/>
            <person name="Brueggemann H."/>
            <person name="Liesegang H."/>
            <person name="Strittmatter A."/>
            <person name="Miethke M."/>
            <person name="Buckel W."/>
            <person name="Hinderberger J."/>
            <person name="Li F."/>
            <person name="Hagemeier C."/>
            <person name="Thauer R.K."/>
            <person name="Gottschalk G."/>
        </authorList>
    </citation>
    <scope>NUCLEOTIDE SEQUENCE [LARGE SCALE GENOMIC DNA]</scope>
    <source>
        <strain evidence="3">ATCC 8527 / DSM 555 / NCIMB 10680</strain>
    </source>
</reference>
<dbReference type="AlphaFoldDB" id="A5N0Y3"/>
<dbReference type="eggNOG" id="ENOG5030H2C">
    <property type="taxonomic scope" value="Bacteria"/>
</dbReference>
<keyword evidence="1" id="KW-0812">Transmembrane</keyword>
<keyword evidence="3" id="KW-1185">Reference proteome</keyword>
<keyword evidence="1" id="KW-1133">Transmembrane helix</keyword>
<proteinExistence type="predicted"/>
<name>A5N0Y3_CLOK5</name>
<feature type="transmembrane region" description="Helical" evidence="1">
    <location>
        <begin position="12"/>
        <end position="40"/>
    </location>
</feature>
<gene>
    <name evidence="2" type="ordered locus">CKL_2767</name>
</gene>
<dbReference type="Proteomes" id="UP000002411">
    <property type="component" value="Chromosome"/>
</dbReference>
<dbReference type="KEGG" id="ckl:CKL_2767"/>
<accession>A5N0Y3</accession>
<keyword evidence="1" id="KW-0472">Membrane</keyword>
<evidence type="ECO:0000313" key="3">
    <source>
        <dbReference type="Proteomes" id="UP000002411"/>
    </source>
</evidence>
<evidence type="ECO:0000313" key="2">
    <source>
        <dbReference type="EMBL" id="EDK34779.1"/>
    </source>
</evidence>
<feature type="transmembrane region" description="Helical" evidence="1">
    <location>
        <begin position="52"/>
        <end position="69"/>
    </location>
</feature>
<dbReference type="Pfam" id="PF04246">
    <property type="entry name" value="RseC_MucC"/>
    <property type="match status" value="1"/>
</dbReference>
<evidence type="ECO:0000256" key="1">
    <source>
        <dbReference type="SAM" id="Phobius"/>
    </source>
</evidence>